<dbReference type="Pfam" id="PF13646">
    <property type="entry name" value="HEAT_2"/>
    <property type="match status" value="2"/>
</dbReference>
<comment type="function">
    <text evidence="9">Catalyzes the hydroxylation of the N(6)-(4-aminobutyl)-L-lysine intermediate to form hypusine, an essential post-translational modification only found in mature eIF-5A factor.</text>
</comment>
<dbReference type="PANTHER" id="PTHR12697:SF5">
    <property type="entry name" value="DEOXYHYPUSINE HYDROXYLASE"/>
    <property type="match status" value="1"/>
</dbReference>
<reference evidence="11" key="1">
    <citation type="submission" date="2022-11" db="UniProtKB">
        <authorList>
            <consortium name="WormBaseParasite"/>
        </authorList>
    </citation>
    <scope>IDENTIFICATION</scope>
</reference>
<keyword evidence="10" id="KW-1185">Reference proteome</keyword>
<keyword evidence="4" id="KW-0677">Repeat</keyword>
<dbReference type="Proteomes" id="UP000887565">
    <property type="component" value="Unplaced"/>
</dbReference>
<dbReference type="EC" id="1.14.99.29" evidence="9"/>
<dbReference type="InterPro" id="IPR027517">
    <property type="entry name" value="Deoxyhypusine_hydroxylase"/>
</dbReference>
<dbReference type="Pfam" id="PF03130">
    <property type="entry name" value="HEAT_PBS"/>
    <property type="match status" value="1"/>
</dbReference>
<feature type="binding site" evidence="9">
    <location>
        <position position="58"/>
    </location>
    <ligand>
        <name>Fe cation</name>
        <dbReference type="ChEBI" id="CHEBI:24875"/>
        <label>1</label>
    </ligand>
</feature>
<evidence type="ECO:0000256" key="6">
    <source>
        <dbReference type="ARBA" id="ARBA00023004"/>
    </source>
</evidence>
<keyword evidence="7 9" id="KW-0503">Monooxygenase</keyword>
<dbReference type="GO" id="GO:0019135">
    <property type="term" value="F:deoxyhypusine monooxygenase activity"/>
    <property type="evidence" value="ECO:0007669"/>
    <property type="project" value="UniProtKB-UniRule"/>
</dbReference>
<evidence type="ECO:0000313" key="10">
    <source>
        <dbReference type="Proteomes" id="UP000887565"/>
    </source>
</evidence>
<evidence type="ECO:0000256" key="5">
    <source>
        <dbReference type="ARBA" id="ARBA00023002"/>
    </source>
</evidence>
<evidence type="ECO:0000256" key="2">
    <source>
        <dbReference type="ARBA" id="ARBA00005041"/>
    </source>
</evidence>
<dbReference type="OMA" id="LQEPCSI"/>
<dbReference type="HAMAP" id="MF_03101">
    <property type="entry name" value="Deoxyhypusine_hydroxylase"/>
    <property type="match status" value="1"/>
</dbReference>
<feature type="binding site" evidence="9">
    <location>
        <position position="246"/>
    </location>
    <ligand>
        <name>Fe cation</name>
        <dbReference type="ChEBI" id="CHEBI:24875"/>
        <label>2</label>
    </ligand>
</feature>
<accession>A0A915IMI3</accession>
<dbReference type="SUPFAM" id="SSF48371">
    <property type="entry name" value="ARM repeat"/>
    <property type="match status" value="1"/>
</dbReference>
<comment type="similarity">
    <text evidence="9">Belongs to the deoxyhypusine hydroxylase family.</text>
</comment>
<dbReference type="InterPro" id="IPR011989">
    <property type="entry name" value="ARM-like"/>
</dbReference>
<dbReference type="SMART" id="SM00567">
    <property type="entry name" value="EZ_HEAT"/>
    <property type="match status" value="6"/>
</dbReference>
<sequence length="325" mass="36380">MGHRDELVEKYGHILLDRQQPLKKRFRALFGLKNLGGFDAINLIGKCFSDPSALLKHELAYCLGQMNDKRAVNILKDVLRDENENAMVRHEAGEALGAIGEQSCIDLLKEYASDKSPEVSETCQLALSRINWAANRDLSSDESEKSLFSTIDPAPPTADAQDVEQLKHMLINPLNSLWDRYRAMFKLRDLNSEDSILVLADGLKCEDSALFRHEIAFVLGQLQSPLAVRQLIDRLSLAHENPMVRHECAEALGSIGTENCRKILNDFLDDPEIVVRESCIVALDICDYNDSDEFQYASMEVPESSTSTFKNDETLDCQAVTASTT</sequence>
<dbReference type="FunFam" id="1.25.10.10:FF:000099">
    <property type="entry name" value="Deoxyhypusine hydroxylase"/>
    <property type="match status" value="2"/>
</dbReference>
<dbReference type="WBParaSite" id="nRc.2.0.1.t15020-RA">
    <property type="protein sequence ID" value="nRc.2.0.1.t15020-RA"/>
    <property type="gene ID" value="nRc.2.0.1.g15020"/>
</dbReference>
<dbReference type="AlphaFoldDB" id="A0A915IMI3"/>
<keyword evidence="6 9" id="KW-0408">Iron</keyword>
<evidence type="ECO:0000256" key="8">
    <source>
        <dbReference type="ARBA" id="ARBA00023256"/>
    </source>
</evidence>
<feature type="binding site" evidence="9">
    <location>
        <position position="214"/>
    </location>
    <ligand>
        <name>Fe cation</name>
        <dbReference type="ChEBI" id="CHEBI:24875"/>
        <label>2</label>
    </ligand>
</feature>
<proteinExistence type="inferred from homology"/>
<keyword evidence="3 9" id="KW-0479">Metal-binding</keyword>
<evidence type="ECO:0000256" key="4">
    <source>
        <dbReference type="ARBA" id="ARBA00022737"/>
    </source>
</evidence>
<protein>
    <recommendedName>
        <fullName evidence="9">Deoxyhypusine hydroxylase</fullName>
        <shortName evidence="9">DOHH</shortName>
        <ecNumber evidence="9">1.14.99.29</ecNumber>
    </recommendedName>
    <alternativeName>
        <fullName evidence="9">Deoxyhypusine dioxygenase</fullName>
    </alternativeName>
    <alternativeName>
        <fullName evidence="9">Deoxyhypusine monooxygenase</fullName>
    </alternativeName>
</protein>
<dbReference type="PANTHER" id="PTHR12697">
    <property type="entry name" value="PBS LYASE HEAT-LIKE PROTEIN"/>
    <property type="match status" value="1"/>
</dbReference>
<keyword evidence="8 9" id="KW-0386">Hypusine biosynthesis</keyword>
<feature type="binding site" evidence="9">
    <location>
        <position position="90"/>
    </location>
    <ligand>
        <name>Fe cation</name>
        <dbReference type="ChEBI" id="CHEBI:24875"/>
        <label>1</label>
    </ligand>
</feature>
<organism evidence="10 11">
    <name type="scientific">Romanomermis culicivorax</name>
    <name type="common">Nematode worm</name>
    <dbReference type="NCBI Taxonomy" id="13658"/>
    <lineage>
        <taxon>Eukaryota</taxon>
        <taxon>Metazoa</taxon>
        <taxon>Ecdysozoa</taxon>
        <taxon>Nematoda</taxon>
        <taxon>Enoplea</taxon>
        <taxon>Dorylaimia</taxon>
        <taxon>Mermithida</taxon>
        <taxon>Mermithoidea</taxon>
        <taxon>Mermithidae</taxon>
        <taxon>Romanomermis</taxon>
    </lineage>
</organism>
<dbReference type="Gene3D" id="1.25.10.10">
    <property type="entry name" value="Leucine-rich Repeat Variant"/>
    <property type="match status" value="2"/>
</dbReference>
<name>A0A915IMI3_ROMCU</name>
<evidence type="ECO:0000256" key="9">
    <source>
        <dbReference type="HAMAP-Rule" id="MF_03101"/>
    </source>
</evidence>
<feature type="binding site" evidence="9">
    <location>
        <position position="213"/>
    </location>
    <ligand>
        <name>Fe cation</name>
        <dbReference type="ChEBI" id="CHEBI:24875"/>
        <label>2</label>
    </ligand>
</feature>
<evidence type="ECO:0000256" key="3">
    <source>
        <dbReference type="ARBA" id="ARBA00022723"/>
    </source>
</evidence>
<evidence type="ECO:0000313" key="11">
    <source>
        <dbReference type="WBParaSite" id="nRc.2.0.1.t15020-RA"/>
    </source>
</evidence>
<feature type="binding site" evidence="9">
    <location>
        <position position="57"/>
    </location>
    <ligand>
        <name>Fe cation</name>
        <dbReference type="ChEBI" id="CHEBI:24875"/>
        <label>1</label>
    </ligand>
</feature>
<dbReference type="InterPro" id="IPR004155">
    <property type="entry name" value="PBS_lyase_HEAT"/>
</dbReference>
<keyword evidence="5 9" id="KW-0560">Oxidoreductase</keyword>
<comment type="catalytic activity">
    <reaction evidence="1 9">
        <text>[eIF5A protein]-deoxyhypusine + AH2 + O2 = [eIF5A protein]-hypusine + A + H2O</text>
        <dbReference type="Rhea" id="RHEA:14101"/>
        <dbReference type="Rhea" id="RHEA-COMP:10144"/>
        <dbReference type="Rhea" id="RHEA-COMP:12592"/>
        <dbReference type="ChEBI" id="CHEBI:13193"/>
        <dbReference type="ChEBI" id="CHEBI:15377"/>
        <dbReference type="ChEBI" id="CHEBI:15379"/>
        <dbReference type="ChEBI" id="CHEBI:17499"/>
        <dbReference type="ChEBI" id="CHEBI:82657"/>
        <dbReference type="ChEBI" id="CHEBI:91175"/>
        <dbReference type="EC" id="1.14.99.29"/>
    </reaction>
</comment>
<dbReference type="InterPro" id="IPR016024">
    <property type="entry name" value="ARM-type_fold"/>
</dbReference>
<dbReference type="GO" id="GO:0046872">
    <property type="term" value="F:metal ion binding"/>
    <property type="evidence" value="ECO:0007669"/>
    <property type="project" value="UniProtKB-KW"/>
</dbReference>
<comment type="cofactor">
    <cofactor evidence="9">
        <name>Fe(2+)</name>
        <dbReference type="ChEBI" id="CHEBI:29033"/>
    </cofactor>
    <text evidence="9">Binds 2 Fe(2+) ions per subunit.</text>
</comment>
<evidence type="ECO:0000256" key="7">
    <source>
        <dbReference type="ARBA" id="ARBA00023033"/>
    </source>
</evidence>
<evidence type="ECO:0000256" key="1">
    <source>
        <dbReference type="ARBA" id="ARBA00000068"/>
    </source>
</evidence>
<comment type="pathway">
    <text evidence="2 9">Protein modification; eIF5A hypusination.</text>
</comment>
<feature type="binding site" evidence="9">
    <location>
        <position position="247"/>
    </location>
    <ligand>
        <name>Fe cation</name>
        <dbReference type="ChEBI" id="CHEBI:24875"/>
        <label>2</label>
    </ligand>
</feature>
<feature type="binding site" evidence="9">
    <location>
        <position position="91"/>
    </location>
    <ligand>
        <name>Fe cation</name>
        <dbReference type="ChEBI" id="CHEBI:24875"/>
        <label>1</label>
    </ligand>
</feature>